<dbReference type="Pfam" id="PF00132">
    <property type="entry name" value="Hexapep"/>
    <property type="match status" value="1"/>
</dbReference>
<keyword evidence="2" id="KW-1185">Reference proteome</keyword>
<dbReference type="InterPro" id="IPR001451">
    <property type="entry name" value="Hexapep"/>
</dbReference>
<dbReference type="CDD" id="cd04645">
    <property type="entry name" value="LbH_gamma_CA_like"/>
    <property type="match status" value="1"/>
</dbReference>
<dbReference type="PANTHER" id="PTHR13061:SF29">
    <property type="entry name" value="GAMMA CARBONIC ANHYDRASE-LIKE 1, MITOCHONDRIAL-RELATED"/>
    <property type="match status" value="1"/>
</dbReference>
<organism evidence="1 2">
    <name type="scientific">Sphingorhabdus pulchriflava</name>
    <dbReference type="NCBI Taxonomy" id="2292257"/>
    <lineage>
        <taxon>Bacteria</taxon>
        <taxon>Pseudomonadati</taxon>
        <taxon>Pseudomonadota</taxon>
        <taxon>Alphaproteobacteria</taxon>
        <taxon>Sphingomonadales</taxon>
        <taxon>Sphingomonadaceae</taxon>
        <taxon>Sphingorhabdus</taxon>
    </lineage>
</organism>
<gene>
    <name evidence="1" type="ORF">DXH95_07305</name>
</gene>
<dbReference type="PANTHER" id="PTHR13061">
    <property type="entry name" value="DYNACTIN SUBUNIT P25"/>
    <property type="match status" value="1"/>
</dbReference>
<comment type="caution">
    <text evidence="1">The sequence shown here is derived from an EMBL/GenBank/DDBJ whole genome shotgun (WGS) entry which is preliminary data.</text>
</comment>
<evidence type="ECO:0000313" key="1">
    <source>
        <dbReference type="EMBL" id="RDV07171.1"/>
    </source>
</evidence>
<protein>
    <submittedName>
        <fullName evidence="1">Gamma carbonic anhydrase family protein</fullName>
    </submittedName>
</protein>
<name>A0A371BIK5_9SPHN</name>
<dbReference type="InterPro" id="IPR011004">
    <property type="entry name" value="Trimer_LpxA-like_sf"/>
</dbReference>
<dbReference type="AlphaFoldDB" id="A0A371BIK5"/>
<dbReference type="SUPFAM" id="SSF51161">
    <property type="entry name" value="Trimeric LpxA-like enzymes"/>
    <property type="match status" value="1"/>
</dbReference>
<dbReference type="EMBL" id="QRGP01000001">
    <property type="protein sequence ID" value="RDV07171.1"/>
    <property type="molecule type" value="Genomic_DNA"/>
</dbReference>
<reference evidence="2" key="1">
    <citation type="submission" date="2018-08" db="EMBL/GenBank/DDBJ databases">
        <authorList>
            <person name="Kim S.-J."/>
            <person name="Jung G.-Y."/>
        </authorList>
    </citation>
    <scope>NUCLEOTIDE SEQUENCE [LARGE SCALE GENOMIC DNA]</scope>
    <source>
        <strain evidence="2">GY_G</strain>
    </source>
</reference>
<dbReference type="RefSeq" id="WP_115548718.1">
    <property type="nucleotide sequence ID" value="NZ_QRGP01000001.1"/>
</dbReference>
<dbReference type="Gene3D" id="2.160.10.10">
    <property type="entry name" value="Hexapeptide repeat proteins"/>
    <property type="match status" value="1"/>
</dbReference>
<dbReference type="InterPro" id="IPR050484">
    <property type="entry name" value="Transf_Hexapept/Carb_Anhydrase"/>
</dbReference>
<dbReference type="Proteomes" id="UP000263833">
    <property type="component" value="Unassembled WGS sequence"/>
</dbReference>
<accession>A0A371BIK5</accession>
<proteinExistence type="predicted"/>
<dbReference type="OrthoDB" id="9803036at2"/>
<evidence type="ECO:0000313" key="2">
    <source>
        <dbReference type="Proteomes" id="UP000263833"/>
    </source>
</evidence>
<dbReference type="InterPro" id="IPR047324">
    <property type="entry name" value="LbH_gamma_CA-like"/>
</dbReference>
<sequence length="186" mass="19728">MTNRPDVSIIPIHGKTPQIHESAFIAPGCRIIGDVTIGPEASIWYNCVLRADVSRIVIGARTNIQDGSVVHCDGPKPNEPECPTIIGDDVLIGHMAMVHGCTIKDRGFIGLGAIIMNGCTVEEDGMLGAGALLPEGKTIGPKELWVGRPAKLVRELPEPALIGMRMGVAHYVENGKAHAKAVVSLD</sequence>